<feature type="region of interest" description="Disordered" evidence="1">
    <location>
        <begin position="1303"/>
        <end position="1478"/>
    </location>
</feature>
<reference evidence="3" key="1">
    <citation type="submission" date="2021-02" db="EMBL/GenBank/DDBJ databases">
        <authorList>
            <person name="Dougan E. K."/>
            <person name="Rhodes N."/>
            <person name="Thang M."/>
            <person name="Chan C."/>
        </authorList>
    </citation>
    <scope>NUCLEOTIDE SEQUENCE</scope>
</reference>
<feature type="region of interest" description="Disordered" evidence="1">
    <location>
        <begin position="1494"/>
        <end position="1602"/>
    </location>
</feature>
<gene>
    <name evidence="3" type="ORF">PGLA1383_LOCUS35075</name>
</gene>
<feature type="region of interest" description="Disordered" evidence="1">
    <location>
        <begin position="1201"/>
        <end position="1257"/>
    </location>
</feature>
<feature type="compositionally biased region" description="Basic and acidic residues" evidence="1">
    <location>
        <begin position="1310"/>
        <end position="1329"/>
    </location>
</feature>
<feature type="domain" description="NADAR" evidence="2">
    <location>
        <begin position="1033"/>
        <end position="1172"/>
    </location>
</feature>
<feature type="compositionally biased region" description="Basic and acidic residues" evidence="1">
    <location>
        <begin position="1505"/>
        <end position="1515"/>
    </location>
</feature>
<name>A0A813G3Z4_POLGL</name>
<dbReference type="EMBL" id="CAJNNV010026155">
    <property type="protein sequence ID" value="CAE8617414.1"/>
    <property type="molecule type" value="Genomic_DNA"/>
</dbReference>
<evidence type="ECO:0000313" key="3">
    <source>
        <dbReference type="EMBL" id="CAE8617414.1"/>
    </source>
</evidence>
<dbReference type="SUPFAM" id="SSF143990">
    <property type="entry name" value="YbiA-like"/>
    <property type="match status" value="2"/>
</dbReference>
<organism evidence="3 4">
    <name type="scientific">Polarella glacialis</name>
    <name type="common">Dinoflagellate</name>
    <dbReference type="NCBI Taxonomy" id="89957"/>
    <lineage>
        <taxon>Eukaryota</taxon>
        <taxon>Sar</taxon>
        <taxon>Alveolata</taxon>
        <taxon>Dinophyceae</taxon>
        <taxon>Suessiales</taxon>
        <taxon>Suessiaceae</taxon>
        <taxon>Polarella</taxon>
    </lineage>
</organism>
<evidence type="ECO:0000313" key="4">
    <source>
        <dbReference type="Proteomes" id="UP000654075"/>
    </source>
</evidence>
<dbReference type="InterPro" id="IPR012816">
    <property type="entry name" value="NADAR"/>
</dbReference>
<comment type="caution">
    <text evidence="3">The sequence shown here is derived from an EMBL/GenBank/DDBJ whole genome shotgun (WGS) entry which is preliminary data.</text>
</comment>
<dbReference type="PANTHER" id="PTHR20916:SF26">
    <property type="entry name" value="CYSTEINE-RICH PROTEIN 2-BINDING PROTEIN"/>
    <property type="match status" value="1"/>
</dbReference>
<dbReference type="OrthoDB" id="206452at2759"/>
<feature type="region of interest" description="Disordered" evidence="1">
    <location>
        <begin position="1"/>
        <end position="77"/>
    </location>
</feature>
<feature type="compositionally biased region" description="Low complexity" evidence="1">
    <location>
        <begin position="1201"/>
        <end position="1247"/>
    </location>
</feature>
<evidence type="ECO:0000259" key="2">
    <source>
        <dbReference type="Pfam" id="PF08719"/>
    </source>
</evidence>
<dbReference type="PANTHER" id="PTHR20916">
    <property type="entry name" value="CYSTEINE AND GLYCINE-RICH PROTEIN 2 BINDING PROTEIN"/>
    <property type="match status" value="1"/>
</dbReference>
<dbReference type="Gene3D" id="1.10.357.40">
    <property type="entry name" value="YbiA-like"/>
    <property type="match status" value="2"/>
</dbReference>
<feature type="compositionally biased region" description="Polar residues" evidence="1">
    <location>
        <begin position="1"/>
        <end position="25"/>
    </location>
</feature>
<feature type="compositionally biased region" description="Low complexity" evidence="1">
    <location>
        <begin position="1436"/>
        <end position="1462"/>
    </location>
</feature>
<dbReference type="GO" id="GO:0004402">
    <property type="term" value="F:histone acetyltransferase activity"/>
    <property type="evidence" value="ECO:0007669"/>
    <property type="project" value="TreeGrafter"/>
</dbReference>
<proteinExistence type="predicted"/>
<feature type="region of interest" description="Disordered" evidence="1">
    <location>
        <begin position="435"/>
        <end position="468"/>
    </location>
</feature>
<feature type="compositionally biased region" description="Low complexity" evidence="1">
    <location>
        <begin position="37"/>
        <end position="76"/>
    </location>
</feature>
<accession>A0A813G3Z4</accession>
<feature type="compositionally biased region" description="Low complexity" evidence="1">
    <location>
        <begin position="1382"/>
        <end position="1401"/>
    </location>
</feature>
<keyword evidence="4" id="KW-1185">Reference proteome</keyword>
<dbReference type="Proteomes" id="UP000654075">
    <property type="component" value="Unassembled WGS sequence"/>
</dbReference>
<feature type="compositionally biased region" description="Basic and acidic residues" evidence="1">
    <location>
        <begin position="1404"/>
        <end position="1421"/>
    </location>
</feature>
<dbReference type="CDD" id="cd15457">
    <property type="entry name" value="NADAR"/>
    <property type="match status" value="2"/>
</dbReference>
<dbReference type="InterPro" id="IPR037238">
    <property type="entry name" value="YbiA-like_sf"/>
</dbReference>
<feature type="compositionally biased region" description="Low complexity" evidence="1">
    <location>
        <begin position="435"/>
        <end position="461"/>
    </location>
</feature>
<feature type="compositionally biased region" description="Basic and acidic residues" evidence="1">
    <location>
        <begin position="1345"/>
        <end position="1376"/>
    </location>
</feature>
<sequence>MTSRPYLSRSATPPRPKTSSKSKYNSAEAGLVGPAANNNNSSSHDNNNNKNNDNNNRNSNNSNNNNNNGNNGNTSSEPVCCRPGCGRLTWNGQRRQYCSACQDQEPTTVLLSMWNAVGYWPASLLQSWYNWLASRWMSFGPQQHQQQQQQQQQKEEIRMSSLQPSKLPFSIPPLDALLQTVHFGAANNNNNYNSNNNNSNVGLVAFYFPGHEERWDTVCGSSFLSNFYDLSHSGGLHLKLPHLTKPTPTTTTTAITTITTTSFRTAEGAYQALKFGAKGDLFRTLSGEEAFRLSRSLAKHQLRADFGSSGFRNSWQAMFAVLRCKFNPGSECAKALVSTDRALLLEHNSCRGRDALWSDNGDGTGLNWLGLQLMLIRDELRCQQEGCSGSWTLFLRQEFDLLSGQPLASNNAVLWRQMVHKAARELEQLLHATYSNNDNYNNNNSRNNSSSNSTSRNSAASWEEQNLQAAPVSSRQPCRKIVWRGPILLTGGALLLLFLILRTIRPDRITAMMKSVQNEDEAENMFAPNADYACLPKEEFELPQSGACVGTDRASVVLVAVDSLYKDRLEPEAKILQRRIFELTGTTWDITDVRSACEAAGLTLKDAGPHTGQLFSVRKPDRSDDFVDKSAWDDNIPVDFDDVVKQLGEVWSGKDPNKYPGSSNYDTAKLMYDKMSLALELCQVYQLVTKMIDIHKIGHKKGPKKKDQSRLVLWEESDEALAWKAKKMKPGEFVRSKDELVDDLKTMFEELAASCNKPEVELAKLPGFFKERFSKEINEADCFKDEFGVKNSGSKVWIGEGVSCSGRNGNNSIYSCSTSAGSESSCDGSNFSAKMIKNTFIHLQLPGGSKKGLRRMVVLDLKRFTVNSSGGALLVGEFCGAYVHLVQASGLGLVLTSLRLTTGMLHGIDLLHLNERTSPGVFQYSDVMLASTGMKPDFKMVASTDRASVTRGGLAVSGRHGTARKASSAAEAAVTPRPYRQHHRKCRWRLKARLIPLAVKDPRPGCEEPSVDLFAFYYSGREEDCDLLCGASFLANFFPLGAEGLKLEAPNNNTQYMFSNAEAAFQALKYWDRAQEFEGLDGQTAFRKKSQLGGKEDWNYAGFGGNWNAMLAVLLAKFKRPSRMATALVNTGDAFLLEHNSSIGRDEQWSDGGNGEGRNWLGLQLMLVRDELNEECHLPRSWTSWLSKSIDCSTGMSKCNNNDNDSSSNNNSNNNNNNNRKNNNNNSSNSPNSNKSNNNNNNNNSNNKKCGSGHDDPWQQAVRQAVSVLSKALIERHQPIISAHQQQQQPDLQKSCCTSAQKLCHPRRTGQRDRKNRPRQDQEQGRDIADEAPQQQQQQQGETAYESRKPGGYEEKEKEFAKEQGHKQGRREHELQEQTGKSAAATTTSTTTTAATATTSSKQHQQDDELENHDQRFGQHDDDFESQSEVRLVGKTSSYNNTSNTSNNNNINTSNTNSSSNNHDNDNDNDNSQQQDDAEECQNLTRFDEIGTQEEDECSQLQEPAEPHPAQKLDHQPLPTTIQNCKPKSAFSCRKTHDQHSNQSAQHVQPPHMVDPRGLSTEQTELHATQAAKPSKNLPKPFTAKADWVPTLPPLRGPMATN</sequence>
<evidence type="ECO:0000256" key="1">
    <source>
        <dbReference type="SAM" id="MobiDB-lite"/>
    </source>
</evidence>
<dbReference type="Pfam" id="PF08719">
    <property type="entry name" value="NADAR"/>
    <property type="match status" value="1"/>
</dbReference>
<protein>
    <recommendedName>
        <fullName evidence="2">NADAR domain-containing protein</fullName>
    </recommendedName>
</protein>